<evidence type="ECO:0000256" key="10">
    <source>
        <dbReference type="ARBA" id="ARBA00033437"/>
    </source>
</evidence>
<evidence type="ECO:0000256" key="1">
    <source>
        <dbReference type="ARBA" id="ARBA00004141"/>
    </source>
</evidence>
<feature type="transmembrane region" description="Helical" evidence="11">
    <location>
        <begin position="137"/>
        <end position="156"/>
    </location>
</feature>
<evidence type="ECO:0000256" key="4">
    <source>
        <dbReference type="ARBA" id="ARBA00022531"/>
    </source>
</evidence>
<evidence type="ECO:0000256" key="5">
    <source>
        <dbReference type="ARBA" id="ARBA00022692"/>
    </source>
</evidence>
<dbReference type="GO" id="GO:0009538">
    <property type="term" value="C:photosystem I reaction center"/>
    <property type="evidence" value="ECO:0007669"/>
    <property type="project" value="InterPro"/>
</dbReference>
<dbReference type="PANTHER" id="PTHR34803">
    <property type="entry name" value="PHOTOSYSTEM I REACTION CENTER SUBUNIT XI, CHLOROPLASTIC"/>
    <property type="match status" value="1"/>
</dbReference>
<dbReference type="InterPro" id="IPR003757">
    <property type="entry name" value="PSI_PsaL"/>
</dbReference>
<evidence type="ECO:0000313" key="13">
    <source>
        <dbReference type="EMBL" id="WNZ22862.1"/>
    </source>
</evidence>
<evidence type="ECO:0000256" key="2">
    <source>
        <dbReference type="ARBA" id="ARBA00008820"/>
    </source>
</evidence>
<dbReference type="SUPFAM" id="SSF81568">
    <property type="entry name" value="Photosystem I reaction center subunit XI, PsaL"/>
    <property type="match status" value="1"/>
</dbReference>
<keyword evidence="4" id="KW-0602">Photosynthesis</keyword>
<sequence length="172" mass="18034">MQNLPSGVQAQANKEVVSAAGDPQVGNLATPINSSDFTKALINNLPAYRKGLSPQRRGLEVGMAHGYLLFGPFAYTSQFRNTGVSDVVGLIEAVILVVILTVCLSLYAGSNPKKPIGTVTNPNPPASLEHSEGWSEFAGSFLIGGIGGAAFAYIIYEVFKSGVLQTFGNMVG</sequence>
<dbReference type="AlphaFoldDB" id="A0AA97AJP3"/>
<evidence type="ECO:0000256" key="6">
    <source>
        <dbReference type="ARBA" id="ARBA00022836"/>
    </source>
</evidence>
<dbReference type="InterPro" id="IPR036592">
    <property type="entry name" value="PSI_PsaL_sf"/>
</dbReference>
<keyword evidence="5 11" id="KW-0812">Transmembrane</keyword>
<dbReference type="InterPro" id="IPR022980">
    <property type="entry name" value="PSI_suXI"/>
</dbReference>
<keyword evidence="7 11" id="KW-1133">Transmembrane helix</keyword>
<reference evidence="13" key="1">
    <citation type="submission" date="2020-05" db="EMBL/GenBank/DDBJ databases">
        <authorList>
            <person name="Zhu T."/>
            <person name="Keshari N."/>
            <person name="Lu X."/>
        </authorList>
    </citation>
    <scope>NUCLEOTIDE SEQUENCE</scope>
    <source>
        <strain evidence="13">NK1-12</strain>
    </source>
</reference>
<keyword evidence="6" id="KW-0603">Photosystem I</keyword>
<dbReference type="Gene3D" id="1.20.1240.10">
    <property type="entry name" value="Photosystem I PsaL, reaction centre subunit XI"/>
    <property type="match status" value="1"/>
</dbReference>
<comment type="subcellular location">
    <subcellularLocation>
        <location evidence="1">Membrane</location>
        <topology evidence="1">Multi-pass membrane protein</topology>
    </subcellularLocation>
</comment>
<gene>
    <name evidence="13" type="ORF">HJG54_08330</name>
</gene>
<evidence type="ECO:0000256" key="3">
    <source>
        <dbReference type="ARBA" id="ARBA00019514"/>
    </source>
</evidence>
<dbReference type="PANTHER" id="PTHR34803:SF2">
    <property type="entry name" value="PHOTOSYSTEM I REACTION CENTER SUBUNIT XI, CHLOROPLASTIC"/>
    <property type="match status" value="1"/>
</dbReference>
<name>A0AA97AJP3_9CYAN</name>
<evidence type="ECO:0000256" key="11">
    <source>
        <dbReference type="SAM" id="Phobius"/>
    </source>
</evidence>
<organism evidence="13">
    <name type="scientific">Leptolyngbya sp. NK1-12</name>
    <dbReference type="NCBI Taxonomy" id="2547451"/>
    <lineage>
        <taxon>Bacteria</taxon>
        <taxon>Bacillati</taxon>
        <taxon>Cyanobacteriota</taxon>
        <taxon>Cyanophyceae</taxon>
        <taxon>Leptolyngbyales</taxon>
        <taxon>Leptolyngbyaceae</taxon>
        <taxon>Leptolyngbya group</taxon>
        <taxon>Leptolyngbya</taxon>
    </lineage>
</organism>
<protein>
    <recommendedName>
        <fullName evidence="3">Photosystem I reaction center subunit XI</fullName>
    </recommendedName>
    <alternativeName>
        <fullName evidence="9">PSI subunit V</fullName>
    </alternativeName>
    <alternativeName>
        <fullName evidence="10">PSI-L</fullName>
    </alternativeName>
</protein>
<accession>A0AA97AJP3</accession>
<evidence type="ECO:0000256" key="7">
    <source>
        <dbReference type="ARBA" id="ARBA00022989"/>
    </source>
</evidence>
<evidence type="ECO:0000259" key="12">
    <source>
        <dbReference type="Pfam" id="PF02605"/>
    </source>
</evidence>
<proteinExistence type="inferred from homology"/>
<dbReference type="RefSeq" id="WP_036003610.1">
    <property type="nucleotide sequence ID" value="NZ_CP053586.1"/>
</dbReference>
<dbReference type="GO" id="GO:0015979">
    <property type="term" value="P:photosynthesis"/>
    <property type="evidence" value="ECO:0007669"/>
    <property type="project" value="UniProtKB-KW"/>
</dbReference>
<dbReference type="EMBL" id="CP053586">
    <property type="protein sequence ID" value="WNZ22862.1"/>
    <property type="molecule type" value="Genomic_DNA"/>
</dbReference>
<evidence type="ECO:0000256" key="8">
    <source>
        <dbReference type="ARBA" id="ARBA00023136"/>
    </source>
</evidence>
<keyword evidence="8 11" id="KW-0472">Membrane</keyword>
<dbReference type="Pfam" id="PF02605">
    <property type="entry name" value="PsaL"/>
    <property type="match status" value="1"/>
</dbReference>
<evidence type="ECO:0000256" key="9">
    <source>
        <dbReference type="ARBA" id="ARBA00032768"/>
    </source>
</evidence>
<comment type="similarity">
    <text evidence="2">Belongs to the PsaL family.</text>
</comment>
<feature type="transmembrane region" description="Helical" evidence="11">
    <location>
        <begin position="87"/>
        <end position="108"/>
    </location>
</feature>
<feature type="domain" description="Photosystem I PsaL reaction centre subunit XI" evidence="12">
    <location>
        <begin position="16"/>
        <end position="159"/>
    </location>
</feature>